<dbReference type="InterPro" id="IPR035901">
    <property type="entry name" value="GIY-YIG_endonuc_sf"/>
</dbReference>
<protein>
    <recommendedName>
        <fullName evidence="3">GIY-YIG domain-containing protein</fullName>
    </recommendedName>
</protein>
<dbReference type="PATRIC" id="fig|158500.4.peg.5565"/>
<comment type="caution">
    <text evidence="1">The sequence shown here is derived from an EMBL/GenBank/DDBJ whole genome shotgun (WGS) entry which is preliminary data.</text>
</comment>
<name>A0A031JAA9_9SPHN</name>
<dbReference type="InterPro" id="IPR044556">
    <property type="entry name" value="EndoII-like_GIY-YIG"/>
</dbReference>
<reference evidence="1 2" key="1">
    <citation type="submission" date="2014-03" db="EMBL/GenBank/DDBJ databases">
        <title>Whole genome sequence of Novosphingobium resinovorum KF1.</title>
        <authorList>
            <person name="Gan H.M."/>
            <person name="Gan H.Y."/>
            <person name="Chew T.H."/>
            <person name="Savka M.A."/>
        </authorList>
    </citation>
    <scope>NUCLEOTIDE SEQUENCE [LARGE SCALE GENOMIC DNA]</scope>
    <source>
        <strain evidence="1 2">KF1</strain>
    </source>
</reference>
<evidence type="ECO:0008006" key="3">
    <source>
        <dbReference type="Google" id="ProtNLM"/>
    </source>
</evidence>
<dbReference type="CDD" id="cd10436">
    <property type="entry name" value="GIY-YIG_EndoII_Hpy188I_like"/>
    <property type="match status" value="1"/>
</dbReference>
<proteinExistence type="predicted"/>
<dbReference type="EMBL" id="JFYZ01000069">
    <property type="protein sequence ID" value="EZP70167.1"/>
    <property type="molecule type" value="Genomic_DNA"/>
</dbReference>
<sequence>MSKPRLVIPTQAAQLLEGGFVHAGAWEVDGAGSIVFRGDERLPREAGVYAYVVAGEVCYVGSAQRGLRTRLRHYEIAKTLRTAHRIRQEVLALLADDQRVDVYVIVPPALALNGVLPVDTVAGLEEGLIRSLRPRWNRRGMGER</sequence>
<dbReference type="SUPFAM" id="SSF82771">
    <property type="entry name" value="GIY-YIG endonuclease"/>
    <property type="match status" value="1"/>
</dbReference>
<dbReference type="eggNOG" id="ENOG503394S">
    <property type="taxonomic scope" value="Bacteria"/>
</dbReference>
<dbReference type="RefSeq" id="WP_155986486.1">
    <property type="nucleotide sequence ID" value="NZ_JFYZ01000069.1"/>
</dbReference>
<dbReference type="InterPro" id="IPR053748">
    <property type="entry name" value="Host_DNA_Degrad_Endo"/>
</dbReference>
<organism evidence="1 2">
    <name type="scientific">Novosphingobium resinovorum</name>
    <dbReference type="NCBI Taxonomy" id="158500"/>
    <lineage>
        <taxon>Bacteria</taxon>
        <taxon>Pseudomonadati</taxon>
        <taxon>Pseudomonadota</taxon>
        <taxon>Alphaproteobacteria</taxon>
        <taxon>Sphingomonadales</taxon>
        <taxon>Sphingomonadaceae</taxon>
        <taxon>Novosphingobium</taxon>
    </lineage>
</organism>
<dbReference type="Proteomes" id="UP000024329">
    <property type="component" value="Unassembled WGS sequence"/>
</dbReference>
<evidence type="ECO:0000313" key="1">
    <source>
        <dbReference type="EMBL" id="EZP70167.1"/>
    </source>
</evidence>
<evidence type="ECO:0000313" key="2">
    <source>
        <dbReference type="Proteomes" id="UP000024329"/>
    </source>
</evidence>
<gene>
    <name evidence="1" type="ORF">BV97_05491</name>
</gene>
<accession>A0A031JAA9</accession>
<dbReference type="AlphaFoldDB" id="A0A031JAA9"/>
<dbReference type="Gene3D" id="3.40.1440.40">
    <property type="match status" value="1"/>
</dbReference>